<evidence type="ECO:0000256" key="1">
    <source>
        <dbReference type="ARBA" id="ARBA00022723"/>
    </source>
</evidence>
<dbReference type="PANTHER" id="PTHR42647:SF72">
    <property type="entry name" value="EF-HAND CALCIUM-BINDING DOMAIN-CONTAINING PROTEIN 4A"/>
    <property type="match status" value="1"/>
</dbReference>
<dbReference type="GO" id="GO:0008270">
    <property type="term" value="F:zinc ion binding"/>
    <property type="evidence" value="ECO:0007669"/>
    <property type="project" value="UniProtKB-KW"/>
</dbReference>
<dbReference type="EMBL" id="JBJQOH010000002">
    <property type="protein sequence ID" value="KAL3698465.1"/>
    <property type="molecule type" value="Genomic_DNA"/>
</dbReference>
<keyword evidence="2 4" id="KW-0863">Zinc-finger</keyword>
<dbReference type="PANTHER" id="PTHR42647">
    <property type="entry name" value="SBP (S-RIBONUCLEASE BINDING PROTEIN) FAMILY PROTEIN"/>
    <property type="match status" value="1"/>
</dbReference>
<sequence length="370" mass="41691">MAVQAQYPSNVLVSHFQNSMRQNFGGESRNFRAPGLFLPNGFTDEYHLQNNGNAAANQMRLFTALGVPNQSHQPTLNASVYRESENELTCNLLGSRKRPREAQDFLSNNKHQLMMVNEFHQSGSVILPQSTSVSTGLPLAFEDDPLNSASSPSTSGRSEVTSLLFSVGEELSSQLVQQKEELDQLFKTQTEQARQFLEEKRLRHSRALISTIEESVARKLREKDLEVEKVKRRNAELEEHARKVNLEIHFWQSKLKTCEAQVLTLRSNLKQAQQAVQLSREQSKEGCGDSEADDAASCHHGDLGDPQALGFRNNKDLKEQRTCRVCRSNEVSMLLLPCRHLCLCKDCEGRVSNCPLCQLPKNASLQIYMC</sequence>
<proteinExistence type="predicted"/>
<name>A0ABD3I7U5_9MARC</name>
<evidence type="ECO:0000313" key="7">
    <source>
        <dbReference type="EMBL" id="KAL3698465.1"/>
    </source>
</evidence>
<feature type="coiled-coil region" evidence="5">
    <location>
        <begin position="220"/>
        <end position="282"/>
    </location>
</feature>
<evidence type="ECO:0000256" key="4">
    <source>
        <dbReference type="PROSITE-ProRule" id="PRU00175"/>
    </source>
</evidence>
<dbReference type="Pfam" id="PF13920">
    <property type="entry name" value="zf-C3HC4_3"/>
    <property type="match status" value="1"/>
</dbReference>
<gene>
    <name evidence="7" type="ORF">R1sor_012541</name>
</gene>
<feature type="domain" description="RING-type" evidence="6">
    <location>
        <begin position="323"/>
        <end position="358"/>
    </location>
</feature>
<dbReference type="PROSITE" id="PS50089">
    <property type="entry name" value="ZF_RING_2"/>
    <property type="match status" value="1"/>
</dbReference>
<evidence type="ECO:0000256" key="5">
    <source>
        <dbReference type="SAM" id="Coils"/>
    </source>
</evidence>
<reference evidence="7 8" key="1">
    <citation type="submission" date="2024-09" db="EMBL/GenBank/DDBJ databases">
        <title>Chromosome-scale assembly of Riccia sorocarpa.</title>
        <authorList>
            <person name="Paukszto L."/>
        </authorList>
    </citation>
    <scope>NUCLEOTIDE SEQUENCE [LARGE SCALE GENOMIC DNA]</scope>
    <source>
        <strain evidence="7">LP-2024</strain>
        <tissue evidence="7">Aerial parts of the thallus</tissue>
    </source>
</reference>
<dbReference type="CDD" id="cd16649">
    <property type="entry name" value="mRING-HC-C3HC5_CGRF1-like"/>
    <property type="match status" value="1"/>
</dbReference>
<evidence type="ECO:0000256" key="2">
    <source>
        <dbReference type="ARBA" id="ARBA00022771"/>
    </source>
</evidence>
<evidence type="ECO:0000256" key="3">
    <source>
        <dbReference type="ARBA" id="ARBA00022833"/>
    </source>
</evidence>
<dbReference type="InterPro" id="IPR013083">
    <property type="entry name" value="Znf_RING/FYVE/PHD"/>
</dbReference>
<keyword evidence="1" id="KW-0479">Metal-binding</keyword>
<dbReference type="InterPro" id="IPR001841">
    <property type="entry name" value="Znf_RING"/>
</dbReference>
<organism evidence="7 8">
    <name type="scientific">Riccia sorocarpa</name>
    <dbReference type="NCBI Taxonomy" id="122646"/>
    <lineage>
        <taxon>Eukaryota</taxon>
        <taxon>Viridiplantae</taxon>
        <taxon>Streptophyta</taxon>
        <taxon>Embryophyta</taxon>
        <taxon>Marchantiophyta</taxon>
        <taxon>Marchantiopsida</taxon>
        <taxon>Marchantiidae</taxon>
        <taxon>Marchantiales</taxon>
        <taxon>Ricciaceae</taxon>
        <taxon>Riccia</taxon>
    </lineage>
</organism>
<dbReference type="Proteomes" id="UP001633002">
    <property type="component" value="Unassembled WGS sequence"/>
</dbReference>
<keyword evidence="8" id="KW-1185">Reference proteome</keyword>
<dbReference type="FunFam" id="3.30.40.10:FF:000239">
    <property type="entry name" value="probable BOI-related E3 ubiquitin-protein ligase 2"/>
    <property type="match status" value="1"/>
</dbReference>
<evidence type="ECO:0000259" key="6">
    <source>
        <dbReference type="PROSITE" id="PS50089"/>
    </source>
</evidence>
<dbReference type="AlphaFoldDB" id="A0ABD3I7U5"/>
<accession>A0ABD3I7U5</accession>
<protein>
    <recommendedName>
        <fullName evidence="6">RING-type domain-containing protein</fullName>
    </recommendedName>
</protein>
<dbReference type="SUPFAM" id="SSF57850">
    <property type="entry name" value="RING/U-box"/>
    <property type="match status" value="1"/>
</dbReference>
<keyword evidence="5" id="KW-0175">Coiled coil</keyword>
<evidence type="ECO:0000313" key="8">
    <source>
        <dbReference type="Proteomes" id="UP001633002"/>
    </source>
</evidence>
<dbReference type="Gene3D" id="3.30.40.10">
    <property type="entry name" value="Zinc/RING finger domain, C3HC4 (zinc finger)"/>
    <property type="match status" value="1"/>
</dbReference>
<keyword evidence="3" id="KW-0862">Zinc</keyword>
<comment type="caution">
    <text evidence="7">The sequence shown here is derived from an EMBL/GenBank/DDBJ whole genome shotgun (WGS) entry which is preliminary data.</text>
</comment>